<proteinExistence type="predicted"/>
<dbReference type="STRING" id="4615.A0A199VXU5"/>
<accession>A0A199VXU5</accession>
<feature type="compositionally biased region" description="Basic and acidic residues" evidence="1">
    <location>
        <begin position="382"/>
        <end position="393"/>
    </location>
</feature>
<feature type="region of interest" description="Disordered" evidence="1">
    <location>
        <begin position="310"/>
        <end position="393"/>
    </location>
</feature>
<dbReference type="Proteomes" id="UP000092600">
    <property type="component" value="Unassembled WGS sequence"/>
</dbReference>
<evidence type="ECO:0000313" key="3">
    <source>
        <dbReference type="Proteomes" id="UP000092600"/>
    </source>
</evidence>
<dbReference type="AlphaFoldDB" id="A0A199VXU5"/>
<name>A0A199VXU5_ANACO</name>
<comment type="caution">
    <text evidence="2">The sequence shown here is derived from an EMBL/GenBank/DDBJ whole genome shotgun (WGS) entry which is preliminary data.</text>
</comment>
<protein>
    <submittedName>
        <fullName evidence="2">Uncharacterized protein</fullName>
    </submittedName>
</protein>
<evidence type="ECO:0000256" key="1">
    <source>
        <dbReference type="SAM" id="MobiDB-lite"/>
    </source>
</evidence>
<dbReference type="EMBL" id="LSRQ01000554">
    <property type="protein sequence ID" value="OAY82072.1"/>
    <property type="molecule type" value="Genomic_DNA"/>
</dbReference>
<organism evidence="2 3">
    <name type="scientific">Ananas comosus</name>
    <name type="common">Pineapple</name>
    <name type="synonym">Ananas ananas</name>
    <dbReference type="NCBI Taxonomy" id="4615"/>
    <lineage>
        <taxon>Eukaryota</taxon>
        <taxon>Viridiplantae</taxon>
        <taxon>Streptophyta</taxon>
        <taxon>Embryophyta</taxon>
        <taxon>Tracheophyta</taxon>
        <taxon>Spermatophyta</taxon>
        <taxon>Magnoliopsida</taxon>
        <taxon>Liliopsida</taxon>
        <taxon>Poales</taxon>
        <taxon>Bromeliaceae</taxon>
        <taxon>Bromelioideae</taxon>
        <taxon>Ananas</taxon>
    </lineage>
</organism>
<gene>
    <name evidence="2" type="ORF">ACMD2_05248</name>
</gene>
<reference evidence="2 3" key="1">
    <citation type="journal article" date="2016" name="DNA Res.">
        <title>The draft genome of MD-2 pineapple using hybrid error correction of long reads.</title>
        <authorList>
            <person name="Redwan R.M."/>
            <person name="Saidin A."/>
            <person name="Kumar S.V."/>
        </authorList>
    </citation>
    <scope>NUCLEOTIDE SEQUENCE [LARGE SCALE GENOMIC DNA]</scope>
    <source>
        <strain evidence="3">cv. MD2</strain>
        <tissue evidence="2">Leaf</tissue>
    </source>
</reference>
<feature type="compositionally biased region" description="Polar residues" evidence="1">
    <location>
        <begin position="362"/>
        <end position="376"/>
    </location>
</feature>
<sequence length="393" mass="43047">MAMDETQAPDSIRKRLSLQNEVLKWLVEFSEKLEKRAKSTAAELNGLLDQARKISDEDGMPADMKESTRTSVQVQVPAQDYELDILPRYKEALSLGLTSCKNHLKGKDCSTSSIFRAMPIYSPLPHIIGSEEYLHDNSCGLVDDFTSRSLPADFSWVGDSKGVSSDSEVPDIFGSHVLGAQQDSNKDETDPLVSAAQDFKAMLEAALFNPYKFCMLLAILGANLNTLADAKWLKKMEHDEESVLAHDPVNDRSAEHTYENVDLGTSKEPEDASSDSLEQPNVIKEHLTYLEDPEVHPDHEHYSALVTGSLFDGEDESPSLDHQEPSDVPPSISGSLPASEGTADSGVSDGKIFSESASSSSNQNKVIYNSSDASMSNEEEENGKKILEKTVDS</sequence>
<evidence type="ECO:0000313" key="2">
    <source>
        <dbReference type="EMBL" id="OAY82072.1"/>
    </source>
</evidence>